<proteinExistence type="inferred from homology"/>
<dbReference type="AlphaFoldDB" id="A0A0L0F4I3"/>
<dbReference type="GO" id="GO:0006614">
    <property type="term" value="P:SRP-dependent cotranslational protein targeting to membrane"/>
    <property type="evidence" value="ECO:0007669"/>
    <property type="project" value="InterPro"/>
</dbReference>
<keyword evidence="2" id="KW-0547">Nucleotide-binding</keyword>
<dbReference type="PANTHER" id="PTHR43134">
    <property type="entry name" value="SIGNAL RECOGNITION PARTICLE RECEPTOR SUBUNIT ALPHA"/>
    <property type="match status" value="1"/>
</dbReference>
<evidence type="ECO:0000256" key="5">
    <source>
        <dbReference type="ARBA" id="ARBA00029433"/>
    </source>
</evidence>
<accession>A0A0L0F4I3</accession>
<comment type="subcellular location">
    <subcellularLocation>
        <location evidence="5">Endomembrane system</location>
        <topology evidence="5">Peripheral membrane protein</topology>
        <orientation evidence="5">Cytoplasmic side</orientation>
    </subcellularLocation>
</comment>
<name>A0A0L0F4I3_9EUKA</name>
<keyword evidence="3" id="KW-0342">GTP-binding</keyword>
<feature type="chain" id="PRO_5005538552" description="SRP54-type proteins GTP-binding domain-containing protein" evidence="6">
    <location>
        <begin position="20"/>
        <end position="79"/>
    </location>
</feature>
<evidence type="ECO:0000256" key="2">
    <source>
        <dbReference type="ARBA" id="ARBA00022741"/>
    </source>
</evidence>
<evidence type="ECO:0000256" key="3">
    <source>
        <dbReference type="ARBA" id="ARBA00023134"/>
    </source>
</evidence>
<dbReference type="EMBL" id="KQ248526">
    <property type="protein sequence ID" value="KNC71572.1"/>
    <property type="molecule type" value="Genomic_DNA"/>
</dbReference>
<comment type="similarity">
    <text evidence="1">Belongs to the GTP-binding SRP family.</text>
</comment>
<evidence type="ECO:0000313" key="9">
    <source>
        <dbReference type="Proteomes" id="UP000054560"/>
    </source>
</evidence>
<dbReference type="Gene3D" id="3.40.50.300">
    <property type="entry name" value="P-loop containing nucleotide triphosphate hydrolases"/>
    <property type="match status" value="1"/>
</dbReference>
<dbReference type="Pfam" id="PF00448">
    <property type="entry name" value="SRP54"/>
    <property type="match status" value="1"/>
</dbReference>
<dbReference type="GO" id="GO:0005789">
    <property type="term" value="C:endoplasmic reticulum membrane"/>
    <property type="evidence" value="ECO:0007669"/>
    <property type="project" value="TreeGrafter"/>
</dbReference>
<keyword evidence="9" id="KW-1185">Reference proteome</keyword>
<dbReference type="InterPro" id="IPR027417">
    <property type="entry name" value="P-loop_NTPase"/>
</dbReference>
<keyword evidence="6" id="KW-0732">Signal</keyword>
<dbReference type="OrthoDB" id="1727884at2759"/>
<feature type="signal peptide" evidence="6">
    <location>
        <begin position="1"/>
        <end position="19"/>
    </location>
</feature>
<sequence>MMCADALFALLSIVLQSDSAPRLIDGMILTKFDTIDDKVGAAVSMTYTTGKPVIFVGTGQTYRDLKKLDIPTIVSTLLQ</sequence>
<evidence type="ECO:0000256" key="1">
    <source>
        <dbReference type="ARBA" id="ARBA00008531"/>
    </source>
</evidence>
<dbReference type="Proteomes" id="UP000054560">
    <property type="component" value="Unassembled WGS sequence"/>
</dbReference>
<dbReference type="GO" id="GO:0003924">
    <property type="term" value="F:GTPase activity"/>
    <property type="evidence" value="ECO:0007669"/>
    <property type="project" value="TreeGrafter"/>
</dbReference>
<evidence type="ECO:0000313" key="8">
    <source>
        <dbReference type="EMBL" id="KNC71572.1"/>
    </source>
</evidence>
<dbReference type="RefSeq" id="XP_014145474.1">
    <property type="nucleotide sequence ID" value="XM_014289999.1"/>
</dbReference>
<reference evidence="8 9" key="1">
    <citation type="submission" date="2011-02" db="EMBL/GenBank/DDBJ databases">
        <title>The Genome Sequence of Sphaeroforma arctica JP610.</title>
        <authorList>
            <consortium name="The Broad Institute Genome Sequencing Platform"/>
            <person name="Russ C."/>
            <person name="Cuomo C."/>
            <person name="Young S.K."/>
            <person name="Zeng Q."/>
            <person name="Gargeya S."/>
            <person name="Alvarado L."/>
            <person name="Berlin A."/>
            <person name="Chapman S.B."/>
            <person name="Chen Z."/>
            <person name="Freedman E."/>
            <person name="Gellesch M."/>
            <person name="Goldberg J."/>
            <person name="Griggs A."/>
            <person name="Gujja S."/>
            <person name="Heilman E."/>
            <person name="Heiman D."/>
            <person name="Howarth C."/>
            <person name="Mehta T."/>
            <person name="Neiman D."/>
            <person name="Pearson M."/>
            <person name="Roberts A."/>
            <person name="Saif S."/>
            <person name="Shea T."/>
            <person name="Shenoy N."/>
            <person name="Sisk P."/>
            <person name="Stolte C."/>
            <person name="Sykes S."/>
            <person name="White J."/>
            <person name="Yandava C."/>
            <person name="Burger G."/>
            <person name="Gray M.W."/>
            <person name="Holland P.W.H."/>
            <person name="King N."/>
            <person name="Lang F.B.F."/>
            <person name="Roger A.J."/>
            <person name="Ruiz-Trillo I."/>
            <person name="Haas B."/>
            <person name="Nusbaum C."/>
            <person name="Birren B."/>
        </authorList>
    </citation>
    <scope>NUCLEOTIDE SEQUENCE [LARGE SCALE GENOMIC DNA]</scope>
    <source>
        <strain evidence="8 9">JP610</strain>
    </source>
</reference>
<evidence type="ECO:0000256" key="4">
    <source>
        <dbReference type="ARBA" id="ARBA00023136"/>
    </source>
</evidence>
<keyword evidence="4" id="KW-0472">Membrane</keyword>
<dbReference type="PROSITE" id="PS00300">
    <property type="entry name" value="SRP54"/>
    <property type="match status" value="1"/>
</dbReference>
<dbReference type="GO" id="GO:0005047">
    <property type="term" value="F:signal recognition particle binding"/>
    <property type="evidence" value="ECO:0007669"/>
    <property type="project" value="TreeGrafter"/>
</dbReference>
<protein>
    <recommendedName>
        <fullName evidence="7">SRP54-type proteins GTP-binding domain-containing protein</fullName>
    </recommendedName>
</protein>
<evidence type="ECO:0000259" key="7">
    <source>
        <dbReference type="PROSITE" id="PS00300"/>
    </source>
</evidence>
<dbReference type="STRING" id="667725.A0A0L0F4I3"/>
<dbReference type="eggNOG" id="KOG0781">
    <property type="taxonomic scope" value="Eukaryota"/>
</dbReference>
<dbReference type="SUPFAM" id="SSF52540">
    <property type="entry name" value="P-loop containing nucleoside triphosphate hydrolases"/>
    <property type="match status" value="1"/>
</dbReference>
<organism evidence="8 9">
    <name type="scientific">Sphaeroforma arctica JP610</name>
    <dbReference type="NCBI Taxonomy" id="667725"/>
    <lineage>
        <taxon>Eukaryota</taxon>
        <taxon>Ichthyosporea</taxon>
        <taxon>Ichthyophonida</taxon>
        <taxon>Sphaeroforma</taxon>
    </lineage>
</organism>
<dbReference type="InterPro" id="IPR000897">
    <property type="entry name" value="SRP54_GTPase_dom"/>
</dbReference>
<feature type="domain" description="SRP54-type proteins GTP-binding" evidence="7">
    <location>
        <begin position="52"/>
        <end position="65"/>
    </location>
</feature>
<dbReference type="PANTHER" id="PTHR43134:SF1">
    <property type="entry name" value="SIGNAL RECOGNITION PARTICLE RECEPTOR SUBUNIT ALPHA"/>
    <property type="match status" value="1"/>
</dbReference>
<gene>
    <name evidence="8" type="ORF">SARC_15887</name>
</gene>
<dbReference type="GeneID" id="25916391"/>
<dbReference type="GO" id="GO:0005525">
    <property type="term" value="F:GTP binding"/>
    <property type="evidence" value="ECO:0007669"/>
    <property type="project" value="UniProtKB-KW"/>
</dbReference>
<evidence type="ECO:0000256" key="6">
    <source>
        <dbReference type="SAM" id="SignalP"/>
    </source>
</evidence>